<protein>
    <submittedName>
        <fullName evidence="1">Uncharacterized protein</fullName>
    </submittedName>
</protein>
<dbReference type="Proteomes" id="UP000467379">
    <property type="component" value="Plasmid pJCM12687"/>
</dbReference>
<reference evidence="1 2" key="1">
    <citation type="journal article" date="2019" name="Emerg. Microbes Infect.">
        <title>Comprehensive subspecies identification of 175 nontuberculous mycobacteria species based on 7547 genomic profiles.</title>
        <authorList>
            <person name="Matsumoto Y."/>
            <person name="Kinjo T."/>
            <person name="Motooka D."/>
            <person name="Nabeya D."/>
            <person name="Jung N."/>
            <person name="Uechi K."/>
            <person name="Horii T."/>
            <person name="Iida T."/>
            <person name="Fujita J."/>
            <person name="Nakamura S."/>
        </authorList>
    </citation>
    <scope>NUCLEOTIDE SEQUENCE [LARGE SCALE GENOMIC DNA]</scope>
    <source>
        <strain evidence="1 2">JCM 12687</strain>
        <plasmid evidence="1">pJCM12687</plasmid>
    </source>
</reference>
<keyword evidence="2" id="KW-1185">Reference proteome</keyword>
<proteinExistence type="predicted"/>
<dbReference type="EMBL" id="AP022607">
    <property type="protein sequence ID" value="BBZ15169.1"/>
    <property type="molecule type" value="Genomic_DNA"/>
</dbReference>
<gene>
    <name evidence="1" type="ORF">MBRA_53640</name>
</gene>
<name>A0ABM7KVG0_9MYCO</name>
<evidence type="ECO:0000313" key="2">
    <source>
        <dbReference type="Proteomes" id="UP000467379"/>
    </source>
</evidence>
<evidence type="ECO:0000313" key="1">
    <source>
        <dbReference type="EMBL" id="BBZ15169.1"/>
    </source>
</evidence>
<accession>A0ABM7KVG0</accession>
<organism evidence="1 2">
    <name type="scientific">Mycobacterium branderi</name>
    <dbReference type="NCBI Taxonomy" id="43348"/>
    <lineage>
        <taxon>Bacteria</taxon>
        <taxon>Bacillati</taxon>
        <taxon>Actinomycetota</taxon>
        <taxon>Actinomycetes</taxon>
        <taxon>Mycobacteriales</taxon>
        <taxon>Mycobacteriaceae</taxon>
        <taxon>Mycobacterium</taxon>
    </lineage>
</organism>
<geneLocation type="plasmid" evidence="1 2">
    <name>pJCM12687</name>
</geneLocation>
<sequence>MATGRPSGSNRVLVAAPDRLAVAAKLWQCCYSYVCVHRSAGFDIGRAAGNLASRDEAPKGQFSGFICAVTHIHGRPRHHTALHPPQINGTRLLRCYGLWVTVIAPEALRFIRANEE</sequence>
<keyword evidence="1" id="KW-0614">Plasmid</keyword>